<keyword evidence="3" id="KW-0929">Antimicrobial</keyword>
<sequence length="109" mass="12137">MKSITTLCITLVCLYAVLSVGTAAPQASVFTQDMVDPSELDTAEVYEQEQPDQPERRIPVELLRRKRISCDLLSGLGWNHSICAGHCLAISWRYRGGYCNDRGVCVCRS</sequence>
<evidence type="ECO:0000256" key="2">
    <source>
        <dbReference type="ARBA" id="ARBA00022525"/>
    </source>
</evidence>
<evidence type="ECO:0000256" key="9">
    <source>
        <dbReference type="ARBA" id="ARBA00023157"/>
    </source>
</evidence>
<dbReference type="Gene3D" id="3.30.30.10">
    <property type="entry name" value="Knottin, scorpion toxin-like"/>
    <property type="match status" value="1"/>
</dbReference>
<evidence type="ECO:0000256" key="4">
    <source>
        <dbReference type="ARBA" id="ARBA00022588"/>
    </source>
</evidence>
<dbReference type="InterPro" id="IPR001542">
    <property type="entry name" value="Defensin_invertebrate/fungal"/>
</dbReference>
<dbReference type="PANTHER" id="PTHR13645">
    <property type="entry name" value="DEFENSIN"/>
    <property type="match status" value="1"/>
</dbReference>
<dbReference type="VEuPathDB" id="VectorBase:AALF008822"/>
<dbReference type="RefSeq" id="XP_019527113.3">
    <property type="nucleotide sequence ID" value="XM_019671568.3"/>
</dbReference>
<keyword evidence="8" id="KW-0044">Antibiotic</keyword>
<feature type="signal peptide" evidence="10">
    <location>
        <begin position="1"/>
        <end position="23"/>
    </location>
</feature>
<dbReference type="FunFam" id="3.30.30.10:FF:000005">
    <property type="entry name" value="Defensin"/>
    <property type="match status" value="1"/>
</dbReference>
<accession>A0A1W7R8R9</accession>
<organism evidence="12">
    <name type="scientific">Aedes albopictus</name>
    <name type="common">Asian tiger mosquito</name>
    <name type="synonym">Stegomyia albopicta</name>
    <dbReference type="NCBI Taxonomy" id="7160"/>
    <lineage>
        <taxon>Eukaryota</taxon>
        <taxon>Metazoa</taxon>
        <taxon>Ecdysozoa</taxon>
        <taxon>Arthropoda</taxon>
        <taxon>Hexapoda</taxon>
        <taxon>Insecta</taxon>
        <taxon>Pterygota</taxon>
        <taxon>Neoptera</taxon>
        <taxon>Endopterygota</taxon>
        <taxon>Diptera</taxon>
        <taxon>Nematocera</taxon>
        <taxon>Culicoidea</taxon>
        <taxon>Culicidae</taxon>
        <taxon>Culicinae</taxon>
        <taxon>Aedini</taxon>
        <taxon>Aedes</taxon>
        <taxon>Stegomyia</taxon>
    </lineage>
</organism>
<evidence type="ECO:0000313" key="13">
    <source>
        <dbReference type="EnsemblMetazoa" id="AALFPA23_013636.P19749"/>
    </source>
</evidence>
<comment type="subcellular location">
    <subcellularLocation>
        <location evidence="1">Secreted</location>
    </subcellularLocation>
</comment>
<evidence type="ECO:0000313" key="14">
    <source>
        <dbReference type="Proteomes" id="UP000069940"/>
    </source>
</evidence>
<protein>
    <submittedName>
        <fullName evidence="12">Putative defensin-c</fullName>
    </submittedName>
</protein>
<keyword evidence="14" id="KW-1185">Reference proteome</keyword>
<keyword evidence="6" id="KW-0391">Immunity</keyword>
<keyword evidence="2" id="KW-0964">Secreted</keyword>
<evidence type="ECO:0000313" key="12">
    <source>
        <dbReference type="EMBL" id="JAV47527.1"/>
    </source>
</evidence>
<evidence type="ECO:0000256" key="6">
    <source>
        <dbReference type="ARBA" id="ARBA00022859"/>
    </source>
</evidence>
<reference evidence="14" key="1">
    <citation type="journal article" date="2015" name="Proc. Natl. Acad. Sci. U.S.A.">
        <title>Genome sequence of the Asian Tiger mosquito, Aedes albopictus, reveals insights into its biology, genetics, and evolution.</title>
        <authorList>
            <person name="Chen X.G."/>
            <person name="Jiang X."/>
            <person name="Gu J."/>
            <person name="Xu M."/>
            <person name="Wu Y."/>
            <person name="Deng Y."/>
            <person name="Zhang C."/>
            <person name="Bonizzoni M."/>
            <person name="Dermauw W."/>
            <person name="Vontas J."/>
            <person name="Armbruster P."/>
            <person name="Huang X."/>
            <person name="Yang Y."/>
            <person name="Zhang H."/>
            <person name="He W."/>
            <person name="Peng H."/>
            <person name="Liu Y."/>
            <person name="Wu K."/>
            <person name="Chen J."/>
            <person name="Lirakis M."/>
            <person name="Topalis P."/>
            <person name="Van Leeuwen T."/>
            <person name="Hall A.B."/>
            <person name="Jiang X."/>
            <person name="Thorpe C."/>
            <person name="Mueller R.L."/>
            <person name="Sun C."/>
            <person name="Waterhouse R.M."/>
            <person name="Yan G."/>
            <person name="Tu Z.J."/>
            <person name="Fang X."/>
            <person name="James A.A."/>
        </authorList>
    </citation>
    <scope>NUCLEOTIDE SEQUENCE [LARGE SCALE GENOMIC DNA]</scope>
    <source>
        <strain evidence="14">Foshan</strain>
    </source>
</reference>
<dbReference type="SUPFAM" id="SSF57095">
    <property type="entry name" value="Scorpion toxin-like"/>
    <property type="match status" value="1"/>
</dbReference>
<keyword evidence="9" id="KW-1015">Disulfide bond</keyword>
<proteinExistence type="predicted"/>
<feature type="chain" id="PRO_5012913296" evidence="10">
    <location>
        <begin position="24"/>
        <end position="109"/>
    </location>
</feature>
<dbReference type="EMBL" id="GEHC01000118">
    <property type="protein sequence ID" value="JAV47527.1"/>
    <property type="molecule type" value="Transcribed_RNA"/>
</dbReference>
<dbReference type="Proteomes" id="UP000069940">
    <property type="component" value="Unassembled WGS sequence"/>
</dbReference>
<evidence type="ECO:0000259" key="11">
    <source>
        <dbReference type="PROSITE" id="PS51378"/>
    </source>
</evidence>
<name>A0A1W7R8R9_AEDAL</name>
<evidence type="ECO:0000256" key="1">
    <source>
        <dbReference type="ARBA" id="ARBA00004613"/>
    </source>
</evidence>
<evidence type="ECO:0000256" key="8">
    <source>
        <dbReference type="ARBA" id="ARBA00023022"/>
    </source>
</evidence>
<dbReference type="GO" id="GO:0005615">
    <property type="term" value="C:extracellular space"/>
    <property type="evidence" value="ECO:0007669"/>
    <property type="project" value="TreeGrafter"/>
</dbReference>
<dbReference type="AlphaFoldDB" id="A0A1W7R8R9"/>
<dbReference type="EnsemblMetazoa" id="AALFPA23_013636.R19749">
    <property type="protein sequence ID" value="AALFPA23_013636.P19749"/>
    <property type="gene ID" value="AALFPA23_013636"/>
</dbReference>
<dbReference type="GO" id="GO:0006959">
    <property type="term" value="P:humoral immune response"/>
    <property type="evidence" value="ECO:0007669"/>
    <property type="project" value="TreeGrafter"/>
</dbReference>
<dbReference type="GeneID" id="109399127"/>
<evidence type="ECO:0000256" key="10">
    <source>
        <dbReference type="SAM" id="SignalP"/>
    </source>
</evidence>
<evidence type="ECO:0000256" key="3">
    <source>
        <dbReference type="ARBA" id="ARBA00022529"/>
    </source>
</evidence>
<dbReference type="CDD" id="cd21806">
    <property type="entry name" value="DEFL_defensin-like"/>
    <property type="match status" value="1"/>
</dbReference>
<evidence type="ECO:0000256" key="5">
    <source>
        <dbReference type="ARBA" id="ARBA00022729"/>
    </source>
</evidence>
<reference evidence="13" key="3">
    <citation type="submission" date="2025-05" db="UniProtKB">
        <authorList>
            <consortium name="EnsemblMetazoa"/>
        </authorList>
    </citation>
    <scope>IDENTIFICATION</scope>
    <source>
        <strain evidence="13">Foshan</strain>
    </source>
</reference>
<dbReference type="PANTHER" id="PTHR13645:SF0">
    <property type="entry name" value="DEFENSIN"/>
    <property type="match status" value="1"/>
</dbReference>
<keyword evidence="4" id="KW-0399">Innate immunity</keyword>
<evidence type="ECO:0000256" key="7">
    <source>
        <dbReference type="ARBA" id="ARBA00022940"/>
    </source>
</evidence>
<feature type="domain" description="Invertebrate defensins family profile" evidence="11">
    <location>
        <begin position="67"/>
        <end position="109"/>
    </location>
</feature>
<dbReference type="VEuPathDB" id="VectorBase:AALFPA_064230"/>
<dbReference type="GO" id="GO:0045087">
    <property type="term" value="P:innate immune response"/>
    <property type="evidence" value="ECO:0007669"/>
    <property type="project" value="UniProtKB-KW"/>
</dbReference>
<dbReference type="VEuPathDB" id="VectorBase:AALC636_001928"/>
<keyword evidence="5 10" id="KW-0732">Signal</keyword>
<keyword evidence="7" id="KW-0211">Defensin</keyword>
<dbReference type="InterPro" id="IPR036574">
    <property type="entry name" value="Scorpion_toxin-like_sf"/>
</dbReference>
<reference evidence="12" key="2">
    <citation type="submission" date="2016-03" db="EMBL/GenBank/DDBJ databases">
        <title>RNAseq analyses of the sensorial organs of adult female Aedes albopictus.</title>
        <authorList>
            <person name="Fabrizio L."/>
            <person name="Ribeiro J.M."/>
            <person name="Arca B."/>
        </authorList>
    </citation>
    <scope>NUCLEOTIDE SEQUENCE</scope>
</reference>
<dbReference type="Pfam" id="PF01097">
    <property type="entry name" value="Defensin_2"/>
    <property type="match status" value="1"/>
</dbReference>
<dbReference type="GO" id="GO:0050830">
    <property type="term" value="P:defense response to Gram-positive bacterium"/>
    <property type="evidence" value="ECO:0007669"/>
    <property type="project" value="UniProtKB-ARBA"/>
</dbReference>
<dbReference type="PROSITE" id="PS51378">
    <property type="entry name" value="INVERT_DEFENSINS"/>
    <property type="match status" value="1"/>
</dbReference>
<dbReference type="KEGG" id="aalb:109399127"/>